<dbReference type="Gene3D" id="2.60.40.10">
    <property type="entry name" value="Immunoglobulins"/>
    <property type="match status" value="1"/>
</dbReference>
<sequence length="56" mass="6244">MNIQGFYTGREFDADTFFGAHPYEGGTHFAVWAPSARDVKVITSGLSDGSWAEWQM</sequence>
<dbReference type="EMBL" id="AJWZ01008360">
    <property type="protein sequence ID" value="EKC54324.1"/>
    <property type="molecule type" value="Genomic_DNA"/>
</dbReference>
<keyword evidence="2" id="KW-0326">Glycosidase</keyword>
<evidence type="ECO:0000259" key="1">
    <source>
        <dbReference type="Pfam" id="PF02922"/>
    </source>
</evidence>
<protein>
    <submittedName>
        <fullName evidence="2">Protein containing Glycoside hydrolase, family 13</fullName>
        <ecNumber evidence="2">3.2.1.-</ecNumber>
    </submittedName>
</protein>
<dbReference type="InterPro" id="IPR013783">
    <property type="entry name" value="Ig-like_fold"/>
</dbReference>
<reference evidence="2" key="1">
    <citation type="journal article" date="2013" name="Environ. Microbiol.">
        <title>Microbiota from the distal guts of lean and obese adolescents exhibit partial functional redundancy besides clear differences in community structure.</title>
        <authorList>
            <person name="Ferrer M."/>
            <person name="Ruiz A."/>
            <person name="Lanza F."/>
            <person name="Haange S.B."/>
            <person name="Oberbach A."/>
            <person name="Till H."/>
            <person name="Bargiela R."/>
            <person name="Campoy C."/>
            <person name="Segura M.T."/>
            <person name="Richter M."/>
            <person name="von Bergen M."/>
            <person name="Seifert J."/>
            <person name="Suarez A."/>
        </authorList>
    </citation>
    <scope>NUCLEOTIDE SEQUENCE</scope>
</reference>
<proteinExistence type="predicted"/>
<comment type="caution">
    <text evidence="2">The sequence shown here is derived from an EMBL/GenBank/DDBJ whole genome shotgun (WGS) entry which is preliminary data.</text>
</comment>
<dbReference type="SUPFAM" id="SSF81296">
    <property type="entry name" value="E set domains"/>
    <property type="match status" value="1"/>
</dbReference>
<dbReference type="EC" id="3.2.1.-" evidence="2"/>
<dbReference type="InterPro" id="IPR004193">
    <property type="entry name" value="Glyco_hydro_13_N"/>
</dbReference>
<evidence type="ECO:0000313" key="2">
    <source>
        <dbReference type="EMBL" id="EKC54324.1"/>
    </source>
</evidence>
<feature type="non-terminal residue" evidence="2">
    <location>
        <position position="56"/>
    </location>
</feature>
<dbReference type="InterPro" id="IPR014756">
    <property type="entry name" value="Ig_E-set"/>
</dbReference>
<dbReference type="Pfam" id="PF02922">
    <property type="entry name" value="CBM_48"/>
    <property type="match status" value="1"/>
</dbReference>
<dbReference type="AlphaFoldDB" id="K1SFX0"/>
<gene>
    <name evidence="2" type="ORF">OBE_12148</name>
</gene>
<feature type="domain" description="Glycoside hydrolase family 13 N-terminal" evidence="1">
    <location>
        <begin position="18"/>
        <end position="44"/>
    </location>
</feature>
<name>K1SFX0_9ZZZZ</name>
<organism evidence="2">
    <name type="scientific">human gut metagenome</name>
    <dbReference type="NCBI Taxonomy" id="408170"/>
    <lineage>
        <taxon>unclassified sequences</taxon>
        <taxon>metagenomes</taxon>
        <taxon>organismal metagenomes</taxon>
    </lineage>
</organism>
<accession>K1SFX0</accession>
<keyword evidence="2" id="KW-0378">Hydrolase</keyword>
<dbReference type="GO" id="GO:0004553">
    <property type="term" value="F:hydrolase activity, hydrolyzing O-glycosyl compounds"/>
    <property type="evidence" value="ECO:0007669"/>
    <property type="project" value="InterPro"/>
</dbReference>
<dbReference type="GO" id="GO:0005975">
    <property type="term" value="P:carbohydrate metabolic process"/>
    <property type="evidence" value="ECO:0007669"/>
    <property type="project" value="InterPro"/>
</dbReference>